<evidence type="ECO:0000256" key="6">
    <source>
        <dbReference type="ARBA" id="ARBA00022801"/>
    </source>
</evidence>
<evidence type="ECO:0000256" key="1">
    <source>
        <dbReference type="ARBA" id="ARBA00001946"/>
    </source>
</evidence>
<comment type="cofactor">
    <cofactor evidence="1">
        <name>Mg(2+)</name>
        <dbReference type="ChEBI" id="CHEBI:18420"/>
    </cofactor>
</comment>
<dbReference type="EMBL" id="NOZQ01000187">
    <property type="protein sequence ID" value="OYD14368.1"/>
    <property type="molecule type" value="Genomic_DNA"/>
</dbReference>
<evidence type="ECO:0000256" key="7">
    <source>
        <dbReference type="ARBA" id="ARBA00022842"/>
    </source>
</evidence>
<keyword evidence="4" id="KW-0028">Amino-acid biosynthesis</keyword>
<dbReference type="AlphaFoldDB" id="A0A235BPX2"/>
<comment type="catalytic activity">
    <reaction evidence="10">
        <text>O-phospho-D-serine + H2O = D-serine + phosphate</text>
        <dbReference type="Rhea" id="RHEA:24873"/>
        <dbReference type="ChEBI" id="CHEBI:15377"/>
        <dbReference type="ChEBI" id="CHEBI:35247"/>
        <dbReference type="ChEBI" id="CHEBI:43474"/>
        <dbReference type="ChEBI" id="CHEBI:58680"/>
        <dbReference type="EC" id="3.1.3.3"/>
    </reaction>
</comment>
<dbReference type="NCBIfam" id="TIGR01488">
    <property type="entry name" value="HAD-SF-IB"/>
    <property type="match status" value="1"/>
</dbReference>
<dbReference type="InterPro" id="IPR023214">
    <property type="entry name" value="HAD_sf"/>
</dbReference>
<dbReference type="InterPro" id="IPR050582">
    <property type="entry name" value="HAD-like_SerB"/>
</dbReference>
<dbReference type="EC" id="3.1.3.3" evidence="3"/>
<comment type="pathway">
    <text evidence="2">Amino-acid biosynthesis; L-serine biosynthesis; L-serine from 3-phospho-D-glycerate: step 3/3.</text>
</comment>
<proteinExistence type="predicted"/>
<evidence type="ECO:0000256" key="10">
    <source>
        <dbReference type="ARBA" id="ARBA00048523"/>
    </source>
</evidence>
<evidence type="ECO:0000256" key="8">
    <source>
        <dbReference type="ARBA" id="ARBA00023299"/>
    </source>
</evidence>
<dbReference type="Pfam" id="PF12710">
    <property type="entry name" value="HAD"/>
    <property type="match status" value="1"/>
</dbReference>
<sequence length="216" mass="23955">MDIKLIVFDLDGTLVKYENSRWYGSWDAVGYAAGLKGEFDQLTAYYLPRLELYKEWANANARLLKGVSVKGIGEKIFPPPYSNGVKDAIPMLARIYKTLILSSGIDLIAERVRDELGIEYCISNRLLRRNGVFTGEAVCDVPLERKLDILSDITTRLGIPLSDVCAVGDNENDIPMLEAVGLGVAFEPRTEGVEAASAFSIADFRQLPEILNSENY</sequence>
<dbReference type="SUPFAM" id="SSF56784">
    <property type="entry name" value="HAD-like"/>
    <property type="match status" value="1"/>
</dbReference>
<accession>A0A235BPX2</accession>
<dbReference type="Gene3D" id="3.40.50.1000">
    <property type="entry name" value="HAD superfamily/HAD-like"/>
    <property type="match status" value="1"/>
</dbReference>
<dbReference type="GO" id="GO:0006564">
    <property type="term" value="P:L-serine biosynthetic process"/>
    <property type="evidence" value="ECO:0007669"/>
    <property type="project" value="UniProtKB-KW"/>
</dbReference>
<dbReference type="PANTHER" id="PTHR43344">
    <property type="entry name" value="PHOSPHOSERINE PHOSPHATASE"/>
    <property type="match status" value="1"/>
</dbReference>
<dbReference type="GO" id="GO:0000287">
    <property type="term" value="F:magnesium ion binding"/>
    <property type="evidence" value="ECO:0007669"/>
    <property type="project" value="TreeGrafter"/>
</dbReference>
<reference evidence="11 12" key="1">
    <citation type="submission" date="2017-07" db="EMBL/GenBank/DDBJ databases">
        <title>Recovery of genomes from metagenomes via a dereplication, aggregation, and scoring strategy.</title>
        <authorList>
            <person name="Sieber C.M."/>
            <person name="Probst A.J."/>
            <person name="Sharrar A."/>
            <person name="Thomas B.C."/>
            <person name="Hess M."/>
            <person name="Tringe S.G."/>
            <person name="Banfield J.F."/>
        </authorList>
    </citation>
    <scope>NUCLEOTIDE SEQUENCE [LARGE SCALE GENOMIC DNA]</scope>
    <source>
        <strain evidence="11">JGI_Cruoil_03_44_89</strain>
    </source>
</reference>
<dbReference type="GO" id="GO:0036424">
    <property type="term" value="F:L-phosphoserine phosphatase activity"/>
    <property type="evidence" value="ECO:0007669"/>
    <property type="project" value="TreeGrafter"/>
</dbReference>
<evidence type="ECO:0000256" key="3">
    <source>
        <dbReference type="ARBA" id="ARBA00012640"/>
    </source>
</evidence>
<evidence type="ECO:0000256" key="5">
    <source>
        <dbReference type="ARBA" id="ARBA00022723"/>
    </source>
</evidence>
<keyword evidence="6" id="KW-0378">Hydrolase</keyword>
<comment type="caution">
    <text evidence="11">The sequence shown here is derived from an EMBL/GenBank/DDBJ whole genome shotgun (WGS) entry which is preliminary data.</text>
</comment>
<protein>
    <recommendedName>
        <fullName evidence="3">phosphoserine phosphatase</fullName>
        <ecNumber evidence="3">3.1.3.3</ecNumber>
    </recommendedName>
</protein>
<evidence type="ECO:0000313" key="11">
    <source>
        <dbReference type="EMBL" id="OYD14368.1"/>
    </source>
</evidence>
<keyword evidence="7" id="KW-0460">Magnesium</keyword>
<keyword evidence="5" id="KW-0479">Metal-binding</keyword>
<gene>
    <name evidence="11" type="ORF">CH333_08280</name>
</gene>
<evidence type="ECO:0000313" key="12">
    <source>
        <dbReference type="Proteomes" id="UP000215215"/>
    </source>
</evidence>
<evidence type="ECO:0000256" key="4">
    <source>
        <dbReference type="ARBA" id="ARBA00022605"/>
    </source>
</evidence>
<organism evidence="11 12">
    <name type="scientific">candidate division WOR-3 bacterium JGI_Cruoil_03_44_89</name>
    <dbReference type="NCBI Taxonomy" id="1973748"/>
    <lineage>
        <taxon>Bacteria</taxon>
        <taxon>Bacteria division WOR-3</taxon>
    </lineage>
</organism>
<keyword evidence="8" id="KW-0718">Serine biosynthesis</keyword>
<evidence type="ECO:0000256" key="2">
    <source>
        <dbReference type="ARBA" id="ARBA00005135"/>
    </source>
</evidence>
<dbReference type="PANTHER" id="PTHR43344:SF2">
    <property type="entry name" value="PHOSPHOSERINE PHOSPHATASE"/>
    <property type="match status" value="1"/>
</dbReference>
<dbReference type="GO" id="GO:0005737">
    <property type="term" value="C:cytoplasm"/>
    <property type="evidence" value="ECO:0007669"/>
    <property type="project" value="TreeGrafter"/>
</dbReference>
<evidence type="ECO:0000256" key="9">
    <source>
        <dbReference type="ARBA" id="ARBA00048138"/>
    </source>
</evidence>
<dbReference type="Proteomes" id="UP000215215">
    <property type="component" value="Unassembled WGS sequence"/>
</dbReference>
<name>A0A235BPX2_UNCW3</name>
<comment type="catalytic activity">
    <reaction evidence="9">
        <text>O-phospho-L-serine + H2O = L-serine + phosphate</text>
        <dbReference type="Rhea" id="RHEA:21208"/>
        <dbReference type="ChEBI" id="CHEBI:15377"/>
        <dbReference type="ChEBI" id="CHEBI:33384"/>
        <dbReference type="ChEBI" id="CHEBI:43474"/>
        <dbReference type="ChEBI" id="CHEBI:57524"/>
        <dbReference type="EC" id="3.1.3.3"/>
    </reaction>
</comment>
<dbReference type="InterPro" id="IPR036412">
    <property type="entry name" value="HAD-like_sf"/>
</dbReference>